<proteinExistence type="predicted"/>
<organism evidence="3 4">
    <name type="scientific">Deinococcus proteolyticus (strain ATCC 35074 / DSM 20540 / JCM 6276 / NBRC 101906 / NCIMB 13154 / VKM Ac-1939 / CCM 2703 / MRP)</name>
    <dbReference type="NCBI Taxonomy" id="693977"/>
    <lineage>
        <taxon>Bacteria</taxon>
        <taxon>Thermotogati</taxon>
        <taxon>Deinococcota</taxon>
        <taxon>Deinococci</taxon>
        <taxon>Deinococcales</taxon>
        <taxon>Deinococcaceae</taxon>
        <taxon>Deinococcus</taxon>
    </lineage>
</organism>
<dbReference type="EMBL" id="CP002537">
    <property type="protein sequence ID" value="ADY27359.1"/>
    <property type="molecule type" value="Genomic_DNA"/>
</dbReference>
<evidence type="ECO:0000256" key="2">
    <source>
        <dbReference type="SAM" id="Phobius"/>
    </source>
</evidence>
<accession>F0RPQ3</accession>
<name>F0RPQ3_DEIPM</name>
<dbReference type="KEGG" id="dpt:Deipr_2233"/>
<sequence length="199" mass="21094">MTNKGGVQEKMQAAMAARPLWQGAAGAVFPDHLQLHGLKAEGRQVVTALPGKPGDPQPPELQPGQNPGGLTPQRLLILVVLGVLFGVATSLLGLPWWLQLALGLGLALAYLAWPSVRQVQAIGQWAQREEAVTLVLSGEGEGVVVRSVHPGDSAATLAEGGRGVALVVYGLPPQDRVQLVRQVLGYQAMSRGRMNRTQR</sequence>
<keyword evidence="4" id="KW-1185">Reference proteome</keyword>
<evidence type="ECO:0000256" key="1">
    <source>
        <dbReference type="SAM" id="MobiDB-lite"/>
    </source>
</evidence>
<feature type="transmembrane region" description="Helical" evidence="2">
    <location>
        <begin position="75"/>
        <end position="92"/>
    </location>
</feature>
<reference evidence="3 4" key="1">
    <citation type="submission" date="2011-02" db="EMBL/GenBank/DDBJ databases">
        <title>The complete sequence of plasmid1 of Deinococcus proteolyticus DSM 20540.</title>
        <authorList>
            <consortium name="US DOE Joint Genome Institute (JGI-PGF)"/>
            <person name="Lucas S."/>
            <person name="Copeland A."/>
            <person name="Lapidus A."/>
            <person name="Bruce D."/>
            <person name="Goodwin L."/>
            <person name="Pitluck S."/>
            <person name="Kyrpides N."/>
            <person name="Mavromatis K."/>
            <person name="Pagani I."/>
            <person name="Ivanova N."/>
            <person name="Ovchinnikova G."/>
            <person name="Zeytun A."/>
            <person name="Detter J.C."/>
            <person name="Han C."/>
            <person name="Land M."/>
            <person name="Hauser L."/>
            <person name="Markowitz V."/>
            <person name="Cheng J.-F."/>
            <person name="Hugenholtz P."/>
            <person name="Woyke T."/>
            <person name="Wu D."/>
            <person name="Pukall R."/>
            <person name="Steenblock K."/>
            <person name="Brambilla E."/>
            <person name="Klenk H.-P."/>
            <person name="Eisen J.A."/>
        </authorList>
    </citation>
    <scope>NUCLEOTIDE SEQUENCE [LARGE SCALE GENOMIC DNA]</scope>
    <source>
        <strain evidence="4">ATCC 35074 / DSM 20540 / JCM 6276 / NBRC 101906 / NCIMB 13154 / VKM Ac-1939 / CCM 2703 / MRP</strain>
        <plasmid evidence="4">Plasmid pDEIPR01</plasmid>
    </source>
</reference>
<geneLocation type="plasmid" evidence="3 4">
    <name>pDEIPR01</name>
</geneLocation>
<evidence type="ECO:0000313" key="4">
    <source>
        <dbReference type="Proteomes" id="UP000007718"/>
    </source>
</evidence>
<evidence type="ECO:0000313" key="3">
    <source>
        <dbReference type="EMBL" id="ADY27359.1"/>
    </source>
</evidence>
<dbReference type="OrthoDB" id="9843012at2"/>
<keyword evidence="3" id="KW-0614">Plasmid</keyword>
<gene>
    <name evidence="3" type="ordered locus">Deipr_2233</name>
</gene>
<dbReference type="HOGENOM" id="CLU_1370222_0_0_0"/>
<keyword evidence="2" id="KW-0812">Transmembrane</keyword>
<keyword evidence="2" id="KW-1133">Transmembrane helix</keyword>
<dbReference type="Proteomes" id="UP000007718">
    <property type="component" value="Plasmid pDEIPR01"/>
</dbReference>
<dbReference type="RefSeq" id="WP_013623091.1">
    <property type="nucleotide sequence ID" value="NC_015169.1"/>
</dbReference>
<protein>
    <submittedName>
        <fullName evidence="3">Uncharacterized protein</fullName>
    </submittedName>
</protein>
<feature type="region of interest" description="Disordered" evidence="1">
    <location>
        <begin position="47"/>
        <end position="67"/>
    </location>
</feature>
<keyword evidence="2" id="KW-0472">Membrane</keyword>
<dbReference type="AlphaFoldDB" id="F0RPQ3"/>